<dbReference type="Gene3D" id="3.40.50.300">
    <property type="entry name" value="P-loop containing nucleotide triphosphate hydrolases"/>
    <property type="match status" value="1"/>
</dbReference>
<dbReference type="KEGG" id="malk:MalAC0309_0719"/>
<evidence type="ECO:0000256" key="3">
    <source>
        <dbReference type="ARBA" id="ARBA00022840"/>
    </source>
</evidence>
<keyword evidence="2" id="KW-0547">Nucleotide-binding</keyword>
<evidence type="ECO:0000313" key="5">
    <source>
        <dbReference type="EMBL" id="BAU31587.1"/>
    </source>
</evidence>
<dbReference type="GO" id="GO:0016887">
    <property type="term" value="F:ATP hydrolysis activity"/>
    <property type="evidence" value="ECO:0007669"/>
    <property type="project" value="InterPro"/>
</dbReference>
<reference evidence="6" key="1">
    <citation type="submission" date="2015-12" db="EMBL/GenBank/DDBJ databases">
        <authorList>
            <person name="Shamseldin A."/>
            <person name="Moawad H."/>
            <person name="Abd El-Rahim W.M."/>
            <person name="Sadowsky M.J."/>
        </authorList>
    </citation>
    <scope>NUCLEOTIDE SEQUENCE [LARGE SCALE GENOMIC DNA]</scope>
    <source>
        <strain evidence="6">JAM AC0309</strain>
    </source>
</reference>
<evidence type="ECO:0000256" key="2">
    <source>
        <dbReference type="ARBA" id="ARBA00022741"/>
    </source>
</evidence>
<dbReference type="PANTHER" id="PTHR23073">
    <property type="entry name" value="26S PROTEASOME REGULATORY SUBUNIT"/>
    <property type="match status" value="1"/>
</dbReference>
<dbReference type="SUPFAM" id="SSF52540">
    <property type="entry name" value="P-loop containing nucleoside triphosphate hydrolases"/>
    <property type="match status" value="1"/>
</dbReference>
<feature type="domain" description="AAA+ ATPase" evidence="4">
    <location>
        <begin position="244"/>
        <end position="372"/>
    </location>
</feature>
<dbReference type="InterPro" id="IPR003959">
    <property type="entry name" value="ATPase_AAA_core"/>
</dbReference>
<dbReference type="Proteomes" id="UP000218965">
    <property type="component" value="Chromosome"/>
</dbReference>
<dbReference type="GO" id="GO:0005524">
    <property type="term" value="F:ATP binding"/>
    <property type="evidence" value="ECO:0007669"/>
    <property type="project" value="UniProtKB-KW"/>
</dbReference>
<dbReference type="InterPro" id="IPR050221">
    <property type="entry name" value="26S_Proteasome_ATPase"/>
</dbReference>
<evidence type="ECO:0000313" key="6">
    <source>
        <dbReference type="Proteomes" id="UP000218965"/>
    </source>
</evidence>
<name>A0A0U4NTA1_9MICO</name>
<proteinExistence type="inferred from homology"/>
<dbReference type="RefSeq" id="WP_096420816.1">
    <property type="nucleotide sequence ID" value="NZ_AP017315.1"/>
</dbReference>
<reference evidence="5 6" key="2">
    <citation type="submission" date="2016-01" db="EMBL/GenBank/DDBJ databases">
        <title>Microcella alkaliphila JAM AC0309 whole genome shotgun sequence.</title>
        <authorList>
            <person name="Kurata A."/>
            <person name="Hirose Y."/>
            <person name="Kishimoto N."/>
            <person name="Kobayashi T."/>
        </authorList>
    </citation>
    <scope>NUCLEOTIDE SEQUENCE [LARGE SCALE GENOMIC DNA]</scope>
    <source>
        <strain evidence="5 6">JAM AC0309</strain>
    </source>
</reference>
<accession>A0A0U4NTA1</accession>
<dbReference type="AlphaFoldDB" id="A0A0U4NTA1"/>
<protein>
    <submittedName>
        <fullName evidence="5">ATP-dependent 26S proteasome regulatory subunit</fullName>
    </submittedName>
</protein>
<keyword evidence="3" id="KW-0067">ATP-binding</keyword>
<evidence type="ECO:0000256" key="1">
    <source>
        <dbReference type="ARBA" id="ARBA00006914"/>
    </source>
</evidence>
<dbReference type="OrthoDB" id="9809379at2"/>
<dbReference type="InterPro" id="IPR027417">
    <property type="entry name" value="P-loop_NTPase"/>
</dbReference>
<dbReference type="CDD" id="cd19481">
    <property type="entry name" value="RecA-like_protease"/>
    <property type="match status" value="1"/>
</dbReference>
<dbReference type="SMART" id="SM00382">
    <property type="entry name" value="AAA"/>
    <property type="match status" value="1"/>
</dbReference>
<dbReference type="InterPro" id="IPR003593">
    <property type="entry name" value="AAA+_ATPase"/>
</dbReference>
<dbReference type="GO" id="GO:0000502">
    <property type="term" value="C:proteasome complex"/>
    <property type="evidence" value="ECO:0007669"/>
    <property type="project" value="UniProtKB-KW"/>
</dbReference>
<evidence type="ECO:0000259" key="4">
    <source>
        <dbReference type="SMART" id="SM00382"/>
    </source>
</evidence>
<dbReference type="Gene3D" id="1.10.8.60">
    <property type="match status" value="1"/>
</dbReference>
<gene>
    <name evidence="5" type="ORF">MalAC0309_0719</name>
</gene>
<comment type="similarity">
    <text evidence="1">Belongs to the AAA ATPase family.</text>
</comment>
<keyword evidence="5" id="KW-0647">Proteasome</keyword>
<sequence>MTDDDIQFARLFQRFLERTTQLAVDGAPQRTPLGDRLSEHLGIDAAGLSVVDEDIPSHRLADLELAFDALGPGVDVIGVGGGQNKYFERFADMIAHPHFHYAPAQVDYTTVAEGPGNSRMAVAFGVRLLEVDGEKVAVLQRTADPQRGVPTARIEVLAREPQLASSAIARIRELMDARSALRGQVLTFGHHPDNYGQVTAQFRERPRVDAEAIVLPDGVLDRVRRHVLGVREHAETLLAQGGHLKRGVLLYGPPGTGKTLTASHLVSEAQGVTCILLTGASIAFISEAAALARSLQPSLVVLEDVDLVAFDRDMHSGGGQPLLFAVLDALEGLDGDADIAFVLTTNRVEVLEEALAQRPGRVDLAVELPRPSDAERRRLFALAAHNAPFSAAAVATAADRAEGVTGSFAKELVRRALLTAASDGREPSDDDLADALDALLSEAEALSSRMLGGPGGPDDGGHHIHLSSHFS</sequence>
<dbReference type="EMBL" id="AP017315">
    <property type="protein sequence ID" value="BAU31587.1"/>
    <property type="molecule type" value="Genomic_DNA"/>
</dbReference>
<dbReference type="Pfam" id="PF00004">
    <property type="entry name" value="AAA"/>
    <property type="match status" value="1"/>
</dbReference>
<organism evidence="5 6">
    <name type="scientific">Microcella alkaliphila</name>
    <dbReference type="NCBI Taxonomy" id="279828"/>
    <lineage>
        <taxon>Bacteria</taxon>
        <taxon>Bacillati</taxon>
        <taxon>Actinomycetota</taxon>
        <taxon>Actinomycetes</taxon>
        <taxon>Micrococcales</taxon>
        <taxon>Microbacteriaceae</taxon>
        <taxon>Microcella</taxon>
    </lineage>
</organism>